<sequence length="149" mass="16573">MNGMPAAQRDWLKDKIQGAGIVHKYVSSEDSEGYDMIGKHWDECKEFLETVRGAGGRVVVHCAAGINRSGLIVCAAQMVLERQHVLDVVSHCVKRRVFILSNMSFQKQLCILAKKEGLLGAKPEGYTDDELNDVPFLMPPPQEALGRMF</sequence>
<feature type="domain" description="Tyrosine specific protein phosphatases" evidence="6">
    <location>
        <begin position="45"/>
        <end position="96"/>
    </location>
</feature>
<comment type="similarity">
    <text evidence="1">Belongs to the protein-tyrosine phosphatase family. Non-receptor class dual specificity subfamily.</text>
</comment>
<evidence type="ECO:0000256" key="4">
    <source>
        <dbReference type="ARBA" id="ARBA00047761"/>
    </source>
</evidence>
<dbReference type="AlphaFoldDB" id="A0A7S2MWP6"/>
<dbReference type="SMART" id="SM00195">
    <property type="entry name" value="DSPc"/>
    <property type="match status" value="1"/>
</dbReference>
<organism evidence="7">
    <name type="scientific">Helicotheca tamesis</name>
    <dbReference type="NCBI Taxonomy" id="374047"/>
    <lineage>
        <taxon>Eukaryota</taxon>
        <taxon>Sar</taxon>
        <taxon>Stramenopiles</taxon>
        <taxon>Ochrophyta</taxon>
        <taxon>Bacillariophyta</taxon>
        <taxon>Mediophyceae</taxon>
        <taxon>Lithodesmiophycidae</taxon>
        <taxon>Lithodesmiales</taxon>
        <taxon>Lithodesmiaceae</taxon>
        <taxon>Helicotheca</taxon>
    </lineage>
</organism>
<name>A0A7S2MWP6_9STRA</name>
<dbReference type="InterPro" id="IPR000387">
    <property type="entry name" value="Tyr_Pase_dom"/>
</dbReference>
<evidence type="ECO:0000259" key="6">
    <source>
        <dbReference type="PROSITE" id="PS50056"/>
    </source>
</evidence>
<dbReference type="GO" id="GO:0005829">
    <property type="term" value="C:cytosol"/>
    <property type="evidence" value="ECO:0007669"/>
    <property type="project" value="TreeGrafter"/>
</dbReference>
<dbReference type="PANTHER" id="PTHR45948:SF2">
    <property type="entry name" value="DUAL SPECIFICITY PROTEIN PHOSPHATASE"/>
    <property type="match status" value="1"/>
</dbReference>
<dbReference type="InterPro" id="IPR029021">
    <property type="entry name" value="Prot-tyrosine_phosphatase-like"/>
</dbReference>
<dbReference type="InterPro" id="IPR016130">
    <property type="entry name" value="Tyr_Pase_AS"/>
</dbReference>
<evidence type="ECO:0000256" key="3">
    <source>
        <dbReference type="ARBA" id="ARBA00022912"/>
    </source>
</evidence>
<dbReference type="Pfam" id="PF00782">
    <property type="entry name" value="DSPc"/>
    <property type="match status" value="1"/>
</dbReference>
<dbReference type="InterPro" id="IPR020422">
    <property type="entry name" value="TYR_PHOSPHATASE_DUAL_dom"/>
</dbReference>
<dbReference type="PROSITE" id="PS00383">
    <property type="entry name" value="TYR_PHOSPHATASE_1"/>
    <property type="match status" value="1"/>
</dbReference>
<evidence type="ECO:0000256" key="1">
    <source>
        <dbReference type="ARBA" id="ARBA00008601"/>
    </source>
</evidence>
<comment type="catalytic activity">
    <reaction evidence="5">
        <text>O-phospho-L-threonyl-[protein] + H2O = L-threonyl-[protein] + phosphate</text>
        <dbReference type="Rhea" id="RHEA:47004"/>
        <dbReference type="Rhea" id="RHEA-COMP:11060"/>
        <dbReference type="Rhea" id="RHEA-COMP:11605"/>
        <dbReference type="ChEBI" id="CHEBI:15377"/>
        <dbReference type="ChEBI" id="CHEBI:30013"/>
        <dbReference type="ChEBI" id="CHEBI:43474"/>
        <dbReference type="ChEBI" id="CHEBI:61977"/>
        <dbReference type="EC" id="3.1.3.16"/>
    </reaction>
</comment>
<evidence type="ECO:0000256" key="2">
    <source>
        <dbReference type="ARBA" id="ARBA00022801"/>
    </source>
</evidence>
<dbReference type="GO" id="GO:0004725">
    <property type="term" value="F:protein tyrosine phosphatase activity"/>
    <property type="evidence" value="ECO:0007669"/>
    <property type="project" value="TreeGrafter"/>
</dbReference>
<dbReference type="CDD" id="cd14498">
    <property type="entry name" value="DSP"/>
    <property type="match status" value="1"/>
</dbReference>
<dbReference type="Gene3D" id="3.90.190.10">
    <property type="entry name" value="Protein tyrosine phosphatase superfamily"/>
    <property type="match status" value="1"/>
</dbReference>
<dbReference type="EMBL" id="HBGV01014686">
    <property type="protein sequence ID" value="CAD9506464.1"/>
    <property type="molecule type" value="Transcribed_RNA"/>
</dbReference>
<reference evidence="7" key="1">
    <citation type="submission" date="2021-01" db="EMBL/GenBank/DDBJ databases">
        <authorList>
            <person name="Corre E."/>
            <person name="Pelletier E."/>
            <person name="Niang G."/>
            <person name="Scheremetjew M."/>
            <person name="Finn R."/>
            <person name="Kale V."/>
            <person name="Holt S."/>
            <person name="Cochrane G."/>
            <person name="Meng A."/>
            <person name="Brown T."/>
            <person name="Cohen L."/>
        </authorList>
    </citation>
    <scope>NUCLEOTIDE SEQUENCE</scope>
    <source>
        <strain evidence="7">CCMP826</strain>
    </source>
</reference>
<dbReference type="PROSITE" id="PS50056">
    <property type="entry name" value="TYR_PHOSPHATASE_2"/>
    <property type="match status" value="1"/>
</dbReference>
<evidence type="ECO:0000313" key="7">
    <source>
        <dbReference type="EMBL" id="CAD9506464.1"/>
    </source>
</evidence>
<dbReference type="InterPro" id="IPR000340">
    <property type="entry name" value="Dual-sp_phosphatase_cat-dom"/>
</dbReference>
<keyword evidence="3" id="KW-0904">Protein phosphatase</keyword>
<proteinExistence type="inferred from homology"/>
<protein>
    <recommendedName>
        <fullName evidence="6">Tyrosine specific protein phosphatases domain-containing protein</fullName>
    </recommendedName>
</protein>
<dbReference type="SUPFAM" id="SSF52799">
    <property type="entry name" value="(Phosphotyrosine protein) phosphatases II"/>
    <property type="match status" value="1"/>
</dbReference>
<dbReference type="GO" id="GO:0007165">
    <property type="term" value="P:signal transduction"/>
    <property type="evidence" value="ECO:0007669"/>
    <property type="project" value="TreeGrafter"/>
</dbReference>
<dbReference type="PANTHER" id="PTHR45948">
    <property type="entry name" value="DUAL SPECIFICITY PROTEIN PHOSPHATASE DDB_G0269404-RELATED"/>
    <property type="match status" value="1"/>
</dbReference>
<keyword evidence="2" id="KW-0378">Hydrolase</keyword>
<gene>
    <name evidence="7" type="ORF">HTAM1171_LOCUS9018</name>
</gene>
<comment type="catalytic activity">
    <reaction evidence="4">
        <text>O-phospho-L-seryl-[protein] + H2O = L-seryl-[protein] + phosphate</text>
        <dbReference type="Rhea" id="RHEA:20629"/>
        <dbReference type="Rhea" id="RHEA-COMP:9863"/>
        <dbReference type="Rhea" id="RHEA-COMP:11604"/>
        <dbReference type="ChEBI" id="CHEBI:15377"/>
        <dbReference type="ChEBI" id="CHEBI:29999"/>
        <dbReference type="ChEBI" id="CHEBI:43474"/>
        <dbReference type="ChEBI" id="CHEBI:83421"/>
        <dbReference type="EC" id="3.1.3.16"/>
    </reaction>
</comment>
<evidence type="ECO:0000256" key="5">
    <source>
        <dbReference type="ARBA" id="ARBA00048336"/>
    </source>
</evidence>
<dbReference type="GO" id="GO:0004722">
    <property type="term" value="F:protein serine/threonine phosphatase activity"/>
    <property type="evidence" value="ECO:0007669"/>
    <property type="project" value="UniProtKB-EC"/>
</dbReference>
<accession>A0A7S2MWP6</accession>